<name>A0ABV9SSJ3_9ACTN</name>
<reference evidence="2" key="1">
    <citation type="journal article" date="2019" name="Int. J. Syst. Evol. Microbiol.">
        <title>The Global Catalogue of Microorganisms (GCM) 10K type strain sequencing project: providing services to taxonomists for standard genome sequencing and annotation.</title>
        <authorList>
            <consortium name="The Broad Institute Genomics Platform"/>
            <consortium name="The Broad Institute Genome Sequencing Center for Infectious Disease"/>
            <person name="Wu L."/>
            <person name="Ma J."/>
        </authorList>
    </citation>
    <scope>NUCLEOTIDE SEQUENCE [LARGE SCALE GENOMIC DNA]</scope>
    <source>
        <strain evidence="2">CGMCC 4.7304</strain>
    </source>
</reference>
<dbReference type="Proteomes" id="UP001595858">
    <property type="component" value="Unassembled WGS sequence"/>
</dbReference>
<comment type="caution">
    <text evidence="1">The sequence shown here is derived from an EMBL/GenBank/DDBJ whole genome shotgun (WGS) entry which is preliminary data.</text>
</comment>
<evidence type="ECO:0000313" key="1">
    <source>
        <dbReference type="EMBL" id="MFC4869294.1"/>
    </source>
</evidence>
<protein>
    <submittedName>
        <fullName evidence="1">Uncharacterized protein</fullName>
    </submittedName>
</protein>
<dbReference type="EMBL" id="JBHSIY010000028">
    <property type="protein sequence ID" value="MFC4869294.1"/>
    <property type="molecule type" value="Genomic_DNA"/>
</dbReference>
<sequence>MNQQEPRTLAQVEEYAASAWRRIHEFEKDLRRYIREDKLQRHLDDIRKRGDDFARMHNSLANKVAKLESRLRKVEEVATSGQESAVLAGVVSEIAAAHGREAVEADTEAARRVLALLRGEKS</sequence>
<evidence type="ECO:0000313" key="2">
    <source>
        <dbReference type="Proteomes" id="UP001595858"/>
    </source>
</evidence>
<dbReference type="SUPFAM" id="SSF57997">
    <property type="entry name" value="Tropomyosin"/>
    <property type="match status" value="1"/>
</dbReference>
<organism evidence="1 2">
    <name type="scientific">Streptomonospora arabica</name>
    <dbReference type="NCBI Taxonomy" id="412417"/>
    <lineage>
        <taxon>Bacteria</taxon>
        <taxon>Bacillati</taxon>
        <taxon>Actinomycetota</taxon>
        <taxon>Actinomycetes</taxon>
        <taxon>Streptosporangiales</taxon>
        <taxon>Nocardiopsidaceae</taxon>
        <taxon>Streptomonospora</taxon>
    </lineage>
</organism>
<keyword evidence="2" id="KW-1185">Reference proteome</keyword>
<accession>A0ABV9SSJ3</accession>
<dbReference type="RefSeq" id="WP_344142955.1">
    <property type="nucleotide sequence ID" value="NZ_BAAAQI010000006.1"/>
</dbReference>
<gene>
    <name evidence="1" type="ORF">ACFPCZ_21890</name>
</gene>
<proteinExistence type="predicted"/>